<evidence type="ECO:0000256" key="8">
    <source>
        <dbReference type="SAM" id="SignalP"/>
    </source>
</evidence>
<comment type="subcellular location">
    <subcellularLocation>
        <location evidence="1 7">Endoplasmic reticulum membrane</location>
        <topology evidence="1 7">Multi-pass membrane protein</topology>
    </subcellularLocation>
</comment>
<accession>A0A8X7VL66</accession>
<protein>
    <recommendedName>
        <fullName evidence="7">Dolichol phosphate-mannose biosynthesis regulatory protein</fullName>
    </recommendedName>
</protein>
<dbReference type="PANTHER" id="PTHR15039">
    <property type="entry name" value="DOLICHOL PHOSPHATE-MANNOSE BIOSYNTHESIS REGULATORY PROTEIN"/>
    <property type="match status" value="1"/>
</dbReference>
<gene>
    <name evidence="9" type="ORF">Bca52824_024848</name>
</gene>
<keyword evidence="10" id="KW-1185">Reference proteome</keyword>
<dbReference type="GO" id="GO:0180047">
    <property type="term" value="P:dolichol phosphate mannose biosynthetic process"/>
    <property type="evidence" value="ECO:0007669"/>
    <property type="project" value="InterPro"/>
</dbReference>
<feature type="signal peptide" evidence="8">
    <location>
        <begin position="1"/>
        <end position="18"/>
    </location>
</feature>
<comment type="subunit">
    <text evidence="7">Component of the dolichol-phosphate mannose (DPM) synthase complex.</text>
</comment>
<comment type="similarity">
    <text evidence="2 7">Belongs to the DPM2 family.</text>
</comment>
<dbReference type="GO" id="GO:0033185">
    <property type="term" value="C:dolichol-phosphate-mannose synthase complex"/>
    <property type="evidence" value="ECO:0007669"/>
    <property type="project" value="TreeGrafter"/>
</dbReference>
<evidence type="ECO:0000256" key="1">
    <source>
        <dbReference type="ARBA" id="ARBA00004477"/>
    </source>
</evidence>
<dbReference type="Pfam" id="PF07297">
    <property type="entry name" value="DPM2"/>
    <property type="match status" value="1"/>
</dbReference>
<dbReference type="InterPro" id="IPR009914">
    <property type="entry name" value="DPM2"/>
</dbReference>
<dbReference type="PANTHER" id="PTHR15039:SF11">
    <property type="entry name" value="DOLICHOL PHOSPHATE-MANNOSE BIOSYNTHESIS REGULATORY PROTEIN"/>
    <property type="match status" value="1"/>
</dbReference>
<dbReference type="GO" id="GO:0006506">
    <property type="term" value="P:GPI anchor biosynthetic process"/>
    <property type="evidence" value="ECO:0007669"/>
    <property type="project" value="TreeGrafter"/>
</dbReference>
<sequence length="218" mass="24471">MALRLILVFPSVALKVVQEAIRIVLEVAFITVTEDKIEDSYLSILLRSTIEARVLGTEKSVVPCIALDLDSQTDEDGPGSKLRCWFRRKAGEQDLKSPQEKERGLRTYHHVKKPVVRENVRESPGVKVVHKFKEKVLNGVSGSSSGASIIFNQLVHIHLLYFLGHHPAIFVDSDHFIHKYFLPQDYAILVPVFAGVTLLSLLSVFIGMVMLKSKKKKA</sequence>
<dbReference type="EMBL" id="JAAMPC010000005">
    <property type="protein sequence ID" value="KAG2313291.1"/>
    <property type="molecule type" value="Genomic_DNA"/>
</dbReference>
<keyword evidence="6 7" id="KW-0472">Membrane</keyword>
<evidence type="ECO:0000256" key="5">
    <source>
        <dbReference type="ARBA" id="ARBA00022989"/>
    </source>
</evidence>
<evidence type="ECO:0000256" key="4">
    <source>
        <dbReference type="ARBA" id="ARBA00022824"/>
    </source>
</evidence>
<evidence type="ECO:0000256" key="6">
    <source>
        <dbReference type="ARBA" id="ARBA00023136"/>
    </source>
</evidence>
<dbReference type="AlphaFoldDB" id="A0A8X7VL66"/>
<feature type="transmembrane region" description="Helical" evidence="7">
    <location>
        <begin position="186"/>
        <end position="211"/>
    </location>
</feature>
<name>A0A8X7VL66_BRACI</name>
<keyword evidence="5 7" id="KW-1133">Transmembrane helix</keyword>
<comment type="function">
    <text evidence="7">Regulatory subunit of the dolichol-phosphate mannose (DPM) synthase complex; essential for the ER localization.</text>
</comment>
<reference evidence="9 10" key="1">
    <citation type="submission" date="2020-02" db="EMBL/GenBank/DDBJ databases">
        <authorList>
            <person name="Ma Q."/>
            <person name="Huang Y."/>
            <person name="Song X."/>
            <person name="Pei D."/>
        </authorList>
    </citation>
    <scope>NUCLEOTIDE SEQUENCE [LARGE SCALE GENOMIC DNA]</scope>
    <source>
        <strain evidence="9">Sxm20200214</strain>
        <tissue evidence="9">Leaf</tissue>
    </source>
</reference>
<evidence type="ECO:0000313" key="9">
    <source>
        <dbReference type="EMBL" id="KAG2313291.1"/>
    </source>
</evidence>
<keyword evidence="4 7" id="KW-0256">Endoplasmic reticulum</keyword>
<proteinExistence type="inferred from homology"/>
<comment type="pathway">
    <text evidence="7">Protein modification; protein glycosylation.</text>
</comment>
<dbReference type="GO" id="GO:0005789">
    <property type="term" value="C:endoplasmic reticulum membrane"/>
    <property type="evidence" value="ECO:0007669"/>
    <property type="project" value="UniProtKB-SubCell"/>
</dbReference>
<keyword evidence="3 7" id="KW-0812">Transmembrane</keyword>
<comment type="caution">
    <text evidence="9">The sequence shown here is derived from an EMBL/GenBank/DDBJ whole genome shotgun (WGS) entry which is preliminary data.</text>
</comment>
<keyword evidence="8" id="KW-0732">Signal</keyword>
<evidence type="ECO:0000256" key="7">
    <source>
        <dbReference type="RuleBase" id="RU365084"/>
    </source>
</evidence>
<feature type="chain" id="PRO_5036477291" description="Dolichol phosphate-mannose biosynthesis regulatory protein" evidence="8">
    <location>
        <begin position="19"/>
        <end position="218"/>
    </location>
</feature>
<dbReference type="Proteomes" id="UP000886595">
    <property type="component" value="Unassembled WGS sequence"/>
</dbReference>
<organism evidence="9 10">
    <name type="scientific">Brassica carinata</name>
    <name type="common">Ethiopian mustard</name>
    <name type="synonym">Abyssinian cabbage</name>
    <dbReference type="NCBI Taxonomy" id="52824"/>
    <lineage>
        <taxon>Eukaryota</taxon>
        <taxon>Viridiplantae</taxon>
        <taxon>Streptophyta</taxon>
        <taxon>Embryophyta</taxon>
        <taxon>Tracheophyta</taxon>
        <taxon>Spermatophyta</taxon>
        <taxon>Magnoliopsida</taxon>
        <taxon>eudicotyledons</taxon>
        <taxon>Gunneridae</taxon>
        <taxon>Pentapetalae</taxon>
        <taxon>rosids</taxon>
        <taxon>malvids</taxon>
        <taxon>Brassicales</taxon>
        <taxon>Brassicaceae</taxon>
        <taxon>Brassiceae</taxon>
        <taxon>Brassica</taxon>
    </lineage>
</organism>
<dbReference type="OrthoDB" id="311279at2759"/>
<evidence type="ECO:0000256" key="3">
    <source>
        <dbReference type="ARBA" id="ARBA00022692"/>
    </source>
</evidence>
<comment type="caution">
    <text evidence="7">Lacks conserved residue(s) required for the propagation of feature annotation.</text>
</comment>
<dbReference type="GO" id="GO:0030234">
    <property type="term" value="F:enzyme regulator activity"/>
    <property type="evidence" value="ECO:0007669"/>
    <property type="project" value="UniProtKB-UniRule"/>
</dbReference>
<evidence type="ECO:0000313" key="10">
    <source>
        <dbReference type="Proteomes" id="UP000886595"/>
    </source>
</evidence>
<evidence type="ECO:0000256" key="2">
    <source>
        <dbReference type="ARBA" id="ARBA00005478"/>
    </source>
</evidence>